<evidence type="ECO:0000259" key="6">
    <source>
        <dbReference type="Pfam" id="PF00263"/>
    </source>
</evidence>
<keyword evidence="2" id="KW-0732">Signal</keyword>
<protein>
    <submittedName>
        <fullName evidence="8">Type IV pilus secretin PilQ</fullName>
    </submittedName>
</protein>
<dbReference type="Proteomes" id="UP000004506">
    <property type="component" value="Unassembled WGS sequence"/>
</dbReference>
<feature type="domain" description="NolW-like" evidence="7">
    <location>
        <begin position="63"/>
        <end position="126"/>
    </location>
</feature>
<gene>
    <name evidence="8" type="primary">pilQ</name>
    <name evidence="8" type="ORF">PROSTU_04276</name>
</gene>
<dbReference type="PANTHER" id="PTHR30604">
    <property type="entry name" value="PROTEIN TRANSPORT PROTEIN HOFQ"/>
    <property type="match status" value="1"/>
</dbReference>
<evidence type="ECO:0000256" key="4">
    <source>
        <dbReference type="RuleBase" id="RU004003"/>
    </source>
</evidence>
<dbReference type="InterPro" id="IPR001775">
    <property type="entry name" value="GspD/PilQ"/>
</dbReference>
<evidence type="ECO:0000256" key="2">
    <source>
        <dbReference type="ARBA" id="ARBA00022729"/>
    </source>
</evidence>
<dbReference type="InterPro" id="IPR038591">
    <property type="entry name" value="NolW-like_sf"/>
</dbReference>
<dbReference type="InterPro" id="IPR005644">
    <property type="entry name" value="NolW-like"/>
</dbReference>
<proteinExistence type="inferred from homology"/>
<keyword evidence="5" id="KW-0813">Transport</keyword>
<name>A0AA87CPC4_PROST</name>
<dbReference type="Gene3D" id="3.30.1370.120">
    <property type="match status" value="1"/>
</dbReference>
<dbReference type="EMBL" id="ABJD02000105">
    <property type="protein sequence ID" value="EDU57826.1"/>
    <property type="molecule type" value="Genomic_DNA"/>
</dbReference>
<evidence type="ECO:0000313" key="9">
    <source>
        <dbReference type="Proteomes" id="UP000004506"/>
    </source>
</evidence>
<evidence type="ECO:0000256" key="5">
    <source>
        <dbReference type="RuleBase" id="RU004004"/>
    </source>
</evidence>
<dbReference type="GO" id="GO:0009306">
    <property type="term" value="P:protein secretion"/>
    <property type="evidence" value="ECO:0007669"/>
    <property type="project" value="InterPro"/>
</dbReference>
<reference evidence="9" key="2">
    <citation type="submission" date="2008-04" db="EMBL/GenBank/DDBJ databases">
        <title>Draft genome sequence of Providencia stuartii(ATCC 25827).</title>
        <authorList>
            <person name="Sudarsanam P."/>
            <person name="Ley R."/>
            <person name="Guruge J."/>
            <person name="Turnbaugh P.J."/>
            <person name="Mahowald M."/>
            <person name="Liep D."/>
            <person name="Gordon J."/>
        </authorList>
    </citation>
    <scope>NUCLEOTIDE SEQUENCE [LARGE SCALE GENOMIC DNA]</scope>
    <source>
        <strain evidence="9">ATCC 25827</strain>
    </source>
</reference>
<evidence type="ECO:0000256" key="1">
    <source>
        <dbReference type="ARBA" id="ARBA00004370"/>
    </source>
</evidence>
<organism evidence="8 9">
    <name type="scientific">Providencia stuartii ATCC 25827</name>
    <dbReference type="NCBI Taxonomy" id="471874"/>
    <lineage>
        <taxon>Bacteria</taxon>
        <taxon>Pseudomonadati</taxon>
        <taxon>Pseudomonadota</taxon>
        <taxon>Gammaproteobacteria</taxon>
        <taxon>Enterobacterales</taxon>
        <taxon>Morganellaceae</taxon>
        <taxon>Providencia</taxon>
    </lineage>
</organism>
<accession>A0AA87CPC4</accession>
<feature type="domain" description="Type II/III secretion system secretin-like" evidence="6">
    <location>
        <begin position="189"/>
        <end position="346"/>
    </location>
</feature>
<dbReference type="AlphaFoldDB" id="A0AA87CPC4"/>
<reference evidence="8 9" key="3">
    <citation type="submission" date="2008-05" db="EMBL/GenBank/DDBJ databases">
        <authorList>
            <person name="Fulton L."/>
            <person name="Clifton S."/>
            <person name="Fulton B."/>
            <person name="Xu J."/>
            <person name="Minx P."/>
            <person name="Pepin K.H."/>
            <person name="Johnson M."/>
            <person name="Thiruvilangam P."/>
            <person name="Bhonagiri V."/>
            <person name="Nash W.E."/>
            <person name="Mardis E.R."/>
            <person name="Wilson R.K."/>
        </authorList>
    </citation>
    <scope>NUCLEOTIDE SEQUENCE [LARGE SCALE GENOMIC DNA]</scope>
    <source>
        <strain evidence="8 9">ATCC 25827</strain>
    </source>
</reference>
<evidence type="ECO:0000259" key="7">
    <source>
        <dbReference type="Pfam" id="PF03958"/>
    </source>
</evidence>
<evidence type="ECO:0000256" key="3">
    <source>
        <dbReference type="ARBA" id="ARBA00023136"/>
    </source>
</evidence>
<sequence>MILMNNKLFLAVIIVFTIPLNVIAQEMRDPFIPLPLDETHQKLASPSPTPSHQPVENPFIEKIFKLTSISATDALEQLKHPENALLSSQATAISHFATNSLVIKETKTRLQLIEEWLKQLDVPKQQVQITAHIISSSRTALQELGLEWGMLSGSPNNSRYQRYNRYDSSSGQFNLLRLGEGLLELKLNALEKENLLSIIASPRLMASHKHPASIQQGSEIPYVTSTEKKTHVQFKDAVLGMEVTPTLSRGDHVELLLKISHNSPDKAITTSDEHYLAINKQEIATSVTIRNNETLILGGIFQQKQEKTETGLPFLSNIPLLGKLFTNTGEHIDRRVLVVFITPKLINI</sequence>
<comment type="subcellular location">
    <subcellularLocation>
        <location evidence="5">Cell outer membrane</location>
    </subcellularLocation>
    <subcellularLocation>
        <location evidence="1">Membrane</location>
    </subcellularLocation>
</comment>
<comment type="caution">
    <text evidence="8">The sequence shown here is derived from an EMBL/GenBank/DDBJ whole genome shotgun (WGS) entry which is preliminary data.</text>
</comment>
<comment type="similarity">
    <text evidence="4">Belongs to the bacterial secretin family.</text>
</comment>
<dbReference type="PRINTS" id="PR00811">
    <property type="entry name" value="BCTERIALGSPD"/>
</dbReference>
<reference evidence="9" key="1">
    <citation type="submission" date="2008-04" db="EMBL/GenBank/DDBJ databases">
        <title>Draft genome sequence of Providencia stuartii (ATCC 25827).</title>
        <authorList>
            <person name="Sudarsanam P."/>
            <person name="Ley R."/>
            <person name="Guruge J."/>
            <person name="Turnbaugh P.J."/>
            <person name="Mahowald M."/>
            <person name="Liep D."/>
            <person name="Gordon J."/>
        </authorList>
    </citation>
    <scope>NUCLEOTIDE SEQUENCE [LARGE SCALE GENOMIC DNA]</scope>
    <source>
        <strain evidence="9">ATCC 25827</strain>
    </source>
</reference>
<dbReference type="InterPro" id="IPR051808">
    <property type="entry name" value="Type_IV_pilus_biogenesis"/>
</dbReference>
<dbReference type="Pfam" id="PF03958">
    <property type="entry name" value="Secretin_N"/>
    <property type="match status" value="1"/>
</dbReference>
<evidence type="ECO:0000313" key="8">
    <source>
        <dbReference type="EMBL" id="EDU57826.1"/>
    </source>
</evidence>
<keyword evidence="3" id="KW-0472">Membrane</keyword>
<dbReference type="InterPro" id="IPR004846">
    <property type="entry name" value="T2SS/T3SS_dom"/>
</dbReference>
<dbReference type="GO" id="GO:0009279">
    <property type="term" value="C:cell outer membrane"/>
    <property type="evidence" value="ECO:0007669"/>
    <property type="project" value="UniProtKB-SubCell"/>
</dbReference>
<dbReference type="PANTHER" id="PTHR30604:SF1">
    <property type="entry name" value="DNA UTILIZATION PROTEIN HOFQ"/>
    <property type="match status" value="1"/>
</dbReference>
<dbReference type="Pfam" id="PF00263">
    <property type="entry name" value="Secretin"/>
    <property type="match status" value="1"/>
</dbReference>